<dbReference type="EMBL" id="JAYGHY010000005">
    <property type="protein sequence ID" value="MEA5441512.1"/>
    <property type="molecule type" value="Genomic_DNA"/>
</dbReference>
<protein>
    <submittedName>
        <fullName evidence="1">Uncharacterized protein</fullName>
    </submittedName>
</protein>
<sequence>MAPGQIDPAVAPLRRANPQRFRDARPGHLAVVAVAGRPWFIGRICDLSGPNPTDFARVLNIDTGDTERIPAPWIVELMGESGLGIHRLSLRRPLSSPAD</sequence>
<gene>
    <name evidence="1" type="ORF">VB739_02995</name>
</gene>
<reference evidence="1 2" key="1">
    <citation type="submission" date="2023-12" db="EMBL/GenBank/DDBJ databases">
        <title>Baltic Sea Cyanobacteria.</title>
        <authorList>
            <person name="Delbaje E."/>
            <person name="Fewer D.P."/>
            <person name="Shishido T.K."/>
        </authorList>
    </citation>
    <scope>NUCLEOTIDE SEQUENCE [LARGE SCALE GENOMIC DNA]</scope>
    <source>
        <strain evidence="1 2">UHCC 0281</strain>
    </source>
</reference>
<evidence type="ECO:0000313" key="1">
    <source>
        <dbReference type="EMBL" id="MEA5441512.1"/>
    </source>
</evidence>
<organism evidence="1 2">
    <name type="scientific">Cyanobium gracile UHCC 0281</name>
    <dbReference type="NCBI Taxonomy" id="3110309"/>
    <lineage>
        <taxon>Bacteria</taxon>
        <taxon>Bacillati</taxon>
        <taxon>Cyanobacteriota</taxon>
        <taxon>Cyanophyceae</taxon>
        <taxon>Synechococcales</taxon>
        <taxon>Prochlorococcaceae</taxon>
        <taxon>Cyanobium</taxon>
    </lineage>
</organism>
<evidence type="ECO:0000313" key="2">
    <source>
        <dbReference type="Proteomes" id="UP001302329"/>
    </source>
</evidence>
<keyword evidence="2" id="KW-1185">Reference proteome</keyword>
<dbReference type="RefSeq" id="WP_323355644.1">
    <property type="nucleotide sequence ID" value="NZ_JAYGHY010000005.1"/>
</dbReference>
<name>A0ABU5ST12_9CYAN</name>
<comment type="caution">
    <text evidence="1">The sequence shown here is derived from an EMBL/GenBank/DDBJ whole genome shotgun (WGS) entry which is preliminary data.</text>
</comment>
<dbReference type="Proteomes" id="UP001302329">
    <property type="component" value="Unassembled WGS sequence"/>
</dbReference>
<proteinExistence type="predicted"/>
<accession>A0ABU5ST12</accession>